<organism evidence="6 7">
    <name type="scientific">Corynebacterium timonense</name>
    <dbReference type="NCBI Taxonomy" id="441500"/>
    <lineage>
        <taxon>Bacteria</taxon>
        <taxon>Bacillati</taxon>
        <taxon>Actinomycetota</taxon>
        <taxon>Actinomycetes</taxon>
        <taxon>Mycobacteriales</taxon>
        <taxon>Corynebacteriaceae</taxon>
        <taxon>Corynebacterium</taxon>
    </lineage>
</organism>
<dbReference type="SUPFAM" id="SSF75005">
    <property type="entry name" value="Arabinanase/levansucrase/invertase"/>
    <property type="match status" value="1"/>
</dbReference>
<dbReference type="STRING" id="1203190.GCA_000312345_01115"/>
<dbReference type="GO" id="GO:0005975">
    <property type="term" value="P:carbohydrate metabolic process"/>
    <property type="evidence" value="ECO:0007669"/>
    <property type="project" value="InterPro"/>
</dbReference>
<accession>A0A1H1SR35</accession>
<feature type="domain" description="Glycosyl hydrolase family 32 N-terminal" evidence="5">
    <location>
        <begin position="8"/>
        <end position="316"/>
    </location>
</feature>
<dbReference type="PANTHER" id="PTHR43101:SF1">
    <property type="entry name" value="BETA-FRUCTOSIDASE"/>
    <property type="match status" value="1"/>
</dbReference>
<dbReference type="eggNOG" id="COG1621">
    <property type="taxonomic scope" value="Bacteria"/>
</dbReference>
<comment type="similarity">
    <text evidence="1">Belongs to the glycosyl hydrolase 32 family.</text>
</comment>
<evidence type="ECO:0000256" key="4">
    <source>
        <dbReference type="ARBA" id="ARBA00023295"/>
    </source>
</evidence>
<dbReference type="GO" id="GO:0004564">
    <property type="term" value="F:beta-fructofuranosidase activity"/>
    <property type="evidence" value="ECO:0007669"/>
    <property type="project" value="UniProtKB-EC"/>
</dbReference>
<keyword evidence="7" id="KW-1185">Reference proteome</keyword>
<dbReference type="Gene3D" id="2.115.10.20">
    <property type="entry name" value="Glycosyl hydrolase domain, family 43"/>
    <property type="match status" value="1"/>
</dbReference>
<dbReference type="Pfam" id="PF00251">
    <property type="entry name" value="Glyco_hydro_32N"/>
    <property type="match status" value="1"/>
</dbReference>
<evidence type="ECO:0000313" key="7">
    <source>
        <dbReference type="Proteomes" id="UP000182237"/>
    </source>
</evidence>
<dbReference type="OrthoDB" id="9776657at2"/>
<dbReference type="AlphaFoldDB" id="A0A1H1SR35"/>
<dbReference type="PANTHER" id="PTHR43101">
    <property type="entry name" value="BETA-FRUCTOSIDASE"/>
    <property type="match status" value="1"/>
</dbReference>
<keyword evidence="4" id="KW-0326">Glycosidase</keyword>
<evidence type="ECO:0000256" key="3">
    <source>
        <dbReference type="ARBA" id="ARBA00022801"/>
    </source>
</evidence>
<evidence type="ECO:0000259" key="5">
    <source>
        <dbReference type="Pfam" id="PF00251"/>
    </source>
</evidence>
<dbReference type="CDD" id="cd18623">
    <property type="entry name" value="GH32_ScrB-like"/>
    <property type="match status" value="1"/>
</dbReference>
<dbReference type="RefSeq" id="WP_019193949.1">
    <property type="nucleotide sequence ID" value="NZ_LT629765.1"/>
</dbReference>
<dbReference type="PROSITE" id="PS00609">
    <property type="entry name" value="GLYCOSYL_HYDROL_F32"/>
    <property type="match status" value="1"/>
</dbReference>
<evidence type="ECO:0000313" key="6">
    <source>
        <dbReference type="EMBL" id="SDS50480.1"/>
    </source>
</evidence>
<dbReference type="SMART" id="SM00640">
    <property type="entry name" value="Glyco_32"/>
    <property type="match status" value="1"/>
</dbReference>
<keyword evidence="3" id="KW-0378">Hydrolase</keyword>
<dbReference type="Proteomes" id="UP000182237">
    <property type="component" value="Chromosome I"/>
</dbReference>
<dbReference type="EC" id="3.2.1.26" evidence="2"/>
<sequence length="421" mass="45858">MTYRPMYHLSPPQGRLNDPNGLVLSGQTLHAFYQHDPAFPAGKKRTGWGHAVTTLGEGTWRHLPDALYPDFPYDRHGCYSGSAAVDGERVALLYTGNLTVDGERYATQNLVEVTDLDGPAGGYFRRSPNNPLIGAPAPGYTAHYRDPHVTRGADGRWRMLLGAQRADLAGAVVMYTSDDLDVWRFEGELTFAGLSRNLAAAYMWECPNLVRLVDEATGAERDVLVFCPQFRDVDECGYVVGTLTGTHFEVETDYTPVDYGHEFYAPQLIAHGDGALMLGWMGLPGRDDTPTLAAEGWVHQLTLPRRVRLRGGRLVQELILPAHPDMLVERVEVGAEPLRAQLIDATGDAPLTLTWTPSTPGRGTLALEKSGLVRWAECAAGEVLVTADGAAVEVTAAGGEVAFSSAVFSRDGAPWERLEVQ</sequence>
<dbReference type="InterPro" id="IPR001362">
    <property type="entry name" value="Glyco_hydro_32"/>
</dbReference>
<dbReference type="EMBL" id="LT629765">
    <property type="protein sequence ID" value="SDS50480.1"/>
    <property type="molecule type" value="Genomic_DNA"/>
</dbReference>
<protein>
    <recommendedName>
        <fullName evidence="2">beta-fructofuranosidase</fullName>
        <ecNumber evidence="2">3.2.1.26</ecNumber>
    </recommendedName>
</protein>
<dbReference type="InterPro" id="IPR018053">
    <property type="entry name" value="Glyco_hydro_32_AS"/>
</dbReference>
<dbReference type="InterPro" id="IPR013148">
    <property type="entry name" value="Glyco_hydro_32_N"/>
</dbReference>
<dbReference type="InterPro" id="IPR023296">
    <property type="entry name" value="Glyco_hydro_beta-prop_sf"/>
</dbReference>
<evidence type="ECO:0000256" key="2">
    <source>
        <dbReference type="ARBA" id="ARBA00012758"/>
    </source>
</evidence>
<proteinExistence type="inferred from homology"/>
<evidence type="ECO:0000256" key="1">
    <source>
        <dbReference type="ARBA" id="ARBA00009902"/>
    </source>
</evidence>
<reference evidence="6 7" key="1">
    <citation type="submission" date="2016-10" db="EMBL/GenBank/DDBJ databases">
        <authorList>
            <person name="de Groot N.N."/>
        </authorList>
    </citation>
    <scope>NUCLEOTIDE SEQUENCE [LARGE SCALE GENOMIC DNA]</scope>
    <source>
        <strain evidence="6 7">DSM 45434</strain>
    </source>
</reference>
<dbReference type="InterPro" id="IPR051214">
    <property type="entry name" value="GH32_Enzymes"/>
</dbReference>
<name>A0A1H1SR35_9CORY</name>
<gene>
    <name evidence="6" type="ORF">SAMN04488539_1804</name>
</gene>